<dbReference type="PANTHER" id="PTHR45266:SF3">
    <property type="entry name" value="OXALOACETATE DECARBOXYLASE ALPHA CHAIN"/>
    <property type="match status" value="1"/>
</dbReference>
<dbReference type="PROSITE" id="PS50968">
    <property type="entry name" value="BIOTINYL_LIPOYL"/>
    <property type="match status" value="1"/>
</dbReference>
<dbReference type="SUPFAM" id="SSF51230">
    <property type="entry name" value="Single hybrid motif"/>
    <property type="match status" value="1"/>
</dbReference>
<dbReference type="InterPro" id="IPR011053">
    <property type="entry name" value="Single_hybrid_motif"/>
</dbReference>
<dbReference type="Gene3D" id="2.40.50.100">
    <property type="match status" value="1"/>
</dbReference>
<comment type="caution">
    <text evidence="3">The sequence shown here is derived from an EMBL/GenBank/DDBJ whole genome shotgun (WGS) entry which is preliminary data.</text>
</comment>
<dbReference type="InterPro" id="IPR000089">
    <property type="entry name" value="Biotin_lipoyl"/>
</dbReference>
<evidence type="ECO:0000256" key="1">
    <source>
        <dbReference type="ARBA" id="ARBA00023267"/>
    </source>
</evidence>
<dbReference type="CDD" id="cd06850">
    <property type="entry name" value="biotinyl_domain"/>
    <property type="match status" value="1"/>
</dbReference>
<evidence type="ECO:0000259" key="2">
    <source>
        <dbReference type="PROSITE" id="PS50968"/>
    </source>
</evidence>
<dbReference type="Pfam" id="PF00364">
    <property type="entry name" value="Biotin_lipoyl"/>
    <property type="match status" value="1"/>
</dbReference>
<proteinExistence type="predicted"/>
<feature type="non-terminal residue" evidence="3">
    <location>
        <position position="1"/>
    </location>
</feature>
<dbReference type="FunFam" id="2.40.50.100:FF:000003">
    <property type="entry name" value="Acetyl-CoA carboxylase biotin carboxyl carrier protein"/>
    <property type="match status" value="1"/>
</dbReference>
<dbReference type="InterPro" id="IPR050709">
    <property type="entry name" value="Biotin_Carboxyl_Carrier/Decarb"/>
</dbReference>
<evidence type="ECO:0000313" key="3">
    <source>
        <dbReference type="EMBL" id="GAG60914.1"/>
    </source>
</evidence>
<dbReference type="EMBL" id="BART01006295">
    <property type="protein sequence ID" value="GAG60914.1"/>
    <property type="molecule type" value="Genomic_DNA"/>
</dbReference>
<dbReference type="PROSITE" id="PS00188">
    <property type="entry name" value="BIOTIN"/>
    <property type="match status" value="1"/>
</dbReference>
<name>X0YVX1_9ZZZZ</name>
<gene>
    <name evidence="3" type="ORF">S01H4_14351</name>
</gene>
<feature type="domain" description="Lipoyl-binding" evidence="2">
    <location>
        <begin position="1"/>
        <end position="86"/>
    </location>
</feature>
<organism evidence="3">
    <name type="scientific">marine sediment metagenome</name>
    <dbReference type="NCBI Taxonomy" id="412755"/>
    <lineage>
        <taxon>unclassified sequences</taxon>
        <taxon>metagenomes</taxon>
        <taxon>ecological metagenomes</taxon>
    </lineage>
</organism>
<keyword evidence="1" id="KW-0092">Biotin</keyword>
<dbReference type="PANTHER" id="PTHR45266">
    <property type="entry name" value="OXALOACETATE DECARBOXYLASE ALPHA CHAIN"/>
    <property type="match status" value="1"/>
</dbReference>
<dbReference type="AlphaFoldDB" id="X0YVX1"/>
<sequence>KNIELTGIKKKKKKEKENTLNSPISGRIVNIKTKKGDKVKKGDVLLIIEAMKMEYIIRAPYDGIVKKVNFKEKDLIEIGQNTLELSKMKG</sequence>
<protein>
    <recommendedName>
        <fullName evidence="2">Lipoyl-binding domain-containing protein</fullName>
    </recommendedName>
</protein>
<reference evidence="3" key="1">
    <citation type="journal article" date="2014" name="Front. Microbiol.">
        <title>High frequency of phylogenetically diverse reductive dehalogenase-homologous genes in deep subseafloor sedimentary metagenomes.</title>
        <authorList>
            <person name="Kawai M."/>
            <person name="Futagami T."/>
            <person name="Toyoda A."/>
            <person name="Takaki Y."/>
            <person name="Nishi S."/>
            <person name="Hori S."/>
            <person name="Arai W."/>
            <person name="Tsubouchi T."/>
            <person name="Morono Y."/>
            <person name="Uchiyama I."/>
            <person name="Ito T."/>
            <person name="Fujiyama A."/>
            <person name="Inagaki F."/>
            <person name="Takami H."/>
        </authorList>
    </citation>
    <scope>NUCLEOTIDE SEQUENCE</scope>
    <source>
        <strain evidence="3">Expedition CK06-06</strain>
    </source>
</reference>
<accession>X0YVX1</accession>
<dbReference type="InterPro" id="IPR001882">
    <property type="entry name" value="Biotin_BS"/>
</dbReference>